<evidence type="ECO:0000313" key="2">
    <source>
        <dbReference type="Proteomes" id="UP000003327"/>
    </source>
</evidence>
<name>C9MN70_9BACT</name>
<gene>
    <name evidence="1" type="ORF">HMPREF0973_01055</name>
</gene>
<evidence type="ECO:0000313" key="1">
    <source>
        <dbReference type="EMBL" id="EEX19039.1"/>
    </source>
</evidence>
<dbReference type="Proteomes" id="UP000003327">
    <property type="component" value="Unassembled WGS sequence"/>
</dbReference>
<sequence length="39" mass="4560">MPVSAILVSVRFIRYVGSDIIHVCITRYTDLYNQLYKLV</sequence>
<keyword evidence="2" id="KW-1185">Reference proteome</keyword>
<dbReference type="STRING" id="649761.HMPREF0973_01055"/>
<reference evidence="1 2" key="1">
    <citation type="submission" date="2009-09" db="EMBL/GenBank/DDBJ databases">
        <authorList>
            <person name="Weinstock G."/>
            <person name="Sodergren E."/>
            <person name="Clifton S."/>
            <person name="Fulton L."/>
            <person name="Fulton B."/>
            <person name="Courtney L."/>
            <person name="Fronick C."/>
            <person name="Harrison M."/>
            <person name="Strong C."/>
            <person name="Farmer C."/>
            <person name="Delahaunty K."/>
            <person name="Markovic C."/>
            <person name="Hall O."/>
            <person name="Minx P."/>
            <person name="Tomlinson C."/>
            <person name="Mitreva M."/>
            <person name="Nelson J."/>
            <person name="Hou S."/>
            <person name="Wollam A."/>
            <person name="Pepin K.H."/>
            <person name="Johnson M."/>
            <person name="Bhonagiri V."/>
            <person name="Nash W.E."/>
            <person name="Warren W."/>
            <person name="Chinwalla A."/>
            <person name="Mardis E.R."/>
            <person name="Wilson R.K."/>
        </authorList>
    </citation>
    <scope>NUCLEOTIDE SEQUENCE [LARGE SCALE GENOMIC DNA]</scope>
    <source>
        <strain evidence="1 2">F0319</strain>
    </source>
</reference>
<comment type="caution">
    <text evidence="1">The sequence shown here is derived from an EMBL/GenBank/DDBJ whole genome shotgun (WGS) entry which is preliminary data.</text>
</comment>
<dbReference type="EMBL" id="ACVA01000021">
    <property type="protein sequence ID" value="EEX19039.1"/>
    <property type="molecule type" value="Genomic_DNA"/>
</dbReference>
<accession>C9MN70</accession>
<protein>
    <submittedName>
        <fullName evidence="1">Uncharacterized protein</fullName>
    </submittedName>
</protein>
<organism evidence="1 2">
    <name type="scientific">Prevotella veroralis F0319</name>
    <dbReference type="NCBI Taxonomy" id="649761"/>
    <lineage>
        <taxon>Bacteria</taxon>
        <taxon>Pseudomonadati</taxon>
        <taxon>Bacteroidota</taxon>
        <taxon>Bacteroidia</taxon>
        <taxon>Bacteroidales</taxon>
        <taxon>Prevotellaceae</taxon>
        <taxon>Prevotella</taxon>
    </lineage>
</organism>
<proteinExistence type="predicted"/>
<dbReference type="HOGENOM" id="CLU_3314947_0_0_10"/>
<dbReference type="AlphaFoldDB" id="C9MN70"/>